<keyword evidence="3" id="KW-1185">Reference proteome</keyword>
<feature type="signal peptide" evidence="1">
    <location>
        <begin position="1"/>
        <end position="31"/>
    </location>
</feature>
<name>A0A3S1CKB1_9CYAN</name>
<comment type="caution">
    <text evidence="2">The sequence shown here is derived from an EMBL/GenBank/DDBJ whole genome shotgun (WGS) entry which is preliminary data.</text>
</comment>
<keyword evidence="1" id="KW-0732">Signal</keyword>
<dbReference type="Proteomes" id="UP000271624">
    <property type="component" value="Unassembled WGS sequence"/>
</dbReference>
<accession>A0A3S1CKB1</accession>
<reference evidence="2" key="2">
    <citation type="journal article" date="2019" name="Genome Biol. Evol.">
        <title>Day and night: Metabolic profiles and evolutionary relationships of six axenic non-marine cyanobacteria.</title>
        <authorList>
            <person name="Will S.E."/>
            <person name="Henke P."/>
            <person name="Boedeker C."/>
            <person name="Huang S."/>
            <person name="Brinkmann H."/>
            <person name="Rohde M."/>
            <person name="Jarek M."/>
            <person name="Friedl T."/>
            <person name="Seufert S."/>
            <person name="Schumacher M."/>
            <person name="Overmann J."/>
            <person name="Neumann-Schaal M."/>
            <person name="Petersen J."/>
        </authorList>
    </citation>
    <scope>NUCLEOTIDE SEQUENCE [LARGE SCALE GENOMIC DNA]</scope>
    <source>
        <strain evidence="2">PCC 7102</strain>
    </source>
</reference>
<gene>
    <name evidence="2" type="ORF">DSM106972_046380</name>
</gene>
<proteinExistence type="predicted"/>
<protein>
    <submittedName>
        <fullName evidence="2">Uncharacterized protein</fullName>
    </submittedName>
</protein>
<dbReference type="EMBL" id="RSCL01000011">
    <property type="protein sequence ID" value="RUT04410.1"/>
    <property type="molecule type" value="Genomic_DNA"/>
</dbReference>
<evidence type="ECO:0000256" key="1">
    <source>
        <dbReference type="SAM" id="SignalP"/>
    </source>
</evidence>
<reference evidence="2" key="1">
    <citation type="submission" date="2018-12" db="EMBL/GenBank/DDBJ databases">
        <authorList>
            <person name="Will S."/>
            <person name="Neumann-Schaal M."/>
            <person name="Henke P."/>
        </authorList>
    </citation>
    <scope>NUCLEOTIDE SEQUENCE</scope>
    <source>
        <strain evidence="2">PCC 7102</strain>
    </source>
</reference>
<evidence type="ECO:0000313" key="3">
    <source>
        <dbReference type="Proteomes" id="UP000271624"/>
    </source>
</evidence>
<feature type="chain" id="PRO_5030083002" evidence="1">
    <location>
        <begin position="32"/>
        <end position="64"/>
    </location>
</feature>
<dbReference type="AlphaFoldDB" id="A0A3S1CKB1"/>
<evidence type="ECO:0000313" key="2">
    <source>
        <dbReference type="EMBL" id="RUT04410.1"/>
    </source>
</evidence>
<sequence length="64" mass="7007">MFNFNKSWAALTLLTVASVSGTMLTGNYANASRQLSQTYNQLPIKTYGAQESGRLNLSLSSKFN</sequence>
<organism evidence="2 3">
    <name type="scientific">Dulcicalothrix desertica PCC 7102</name>
    <dbReference type="NCBI Taxonomy" id="232991"/>
    <lineage>
        <taxon>Bacteria</taxon>
        <taxon>Bacillati</taxon>
        <taxon>Cyanobacteriota</taxon>
        <taxon>Cyanophyceae</taxon>
        <taxon>Nostocales</taxon>
        <taxon>Calotrichaceae</taxon>
        <taxon>Dulcicalothrix</taxon>
    </lineage>
</organism>